<proteinExistence type="predicted"/>
<keyword evidence="3" id="KW-0804">Transcription</keyword>
<protein>
    <submittedName>
        <fullName evidence="5">DNA-binding transcriptional regulator</fullName>
    </submittedName>
</protein>
<evidence type="ECO:0000313" key="6">
    <source>
        <dbReference type="Proteomes" id="UP000187464"/>
    </source>
</evidence>
<dbReference type="InterPro" id="IPR000843">
    <property type="entry name" value="HTH_LacI"/>
</dbReference>
<keyword evidence="1" id="KW-0805">Transcription regulation</keyword>
<dbReference type="InterPro" id="IPR010982">
    <property type="entry name" value="Lambda_DNA-bd_dom_sf"/>
</dbReference>
<keyword evidence="2 5" id="KW-0238">DNA-binding</keyword>
<accession>A0A1R3T037</accession>
<evidence type="ECO:0000259" key="4">
    <source>
        <dbReference type="PROSITE" id="PS50932"/>
    </source>
</evidence>
<dbReference type="PANTHER" id="PTHR30146:SF109">
    <property type="entry name" value="HTH-TYPE TRANSCRIPTIONAL REGULATOR GALS"/>
    <property type="match status" value="1"/>
</dbReference>
<reference evidence="5 6" key="1">
    <citation type="submission" date="2016-08" db="EMBL/GenBank/DDBJ databases">
        <authorList>
            <person name="Seilhamer J.J."/>
        </authorList>
    </citation>
    <scope>NUCLEOTIDE SEQUENCE [LARGE SCALE GENOMIC DNA]</scope>
    <source>
        <strain evidence="5">M3/6</strain>
    </source>
</reference>
<dbReference type="SUPFAM" id="SSF47413">
    <property type="entry name" value="lambda repressor-like DNA-binding domains"/>
    <property type="match status" value="1"/>
</dbReference>
<evidence type="ECO:0000256" key="3">
    <source>
        <dbReference type="ARBA" id="ARBA00023163"/>
    </source>
</evidence>
<dbReference type="InterPro" id="IPR028082">
    <property type="entry name" value="Peripla_BP_I"/>
</dbReference>
<name>A0A1R3T037_9BACT</name>
<dbReference type="EMBL" id="LT605205">
    <property type="protein sequence ID" value="SCD21101.1"/>
    <property type="molecule type" value="Genomic_DNA"/>
</dbReference>
<dbReference type="CDD" id="cd01392">
    <property type="entry name" value="HTH_LacI"/>
    <property type="match status" value="1"/>
</dbReference>
<dbReference type="RefSeq" id="WP_076930975.1">
    <property type="nucleotide sequence ID" value="NZ_LT605205.1"/>
</dbReference>
<dbReference type="SMART" id="SM00354">
    <property type="entry name" value="HTH_LACI"/>
    <property type="match status" value="1"/>
</dbReference>
<sequence>MHHKSNIVDIAEKSGFSITTVSRVLNGKADKYRISKATQQKIKALAEELNYVPNEFARNLRTGKSKTIALIVPSLKNPFFAEIASVVNTEVRKYNYITIIGDSDDNIENEKTEVMHLSSRNLDGMIIVPCGDEWGHLERMQEKGLPLICIDRYFEGLDLSFVSSDNYEGAYSASKYLIEHGHTSIACIQGVRHSTPNIQRVRGFVDAMINSGITSYTVTGDAFSEQNGYLETKLLLRQKVRPTAIFAFSNTIAMGCIKALKEEKVKVPEDISLLTFDDNPYLNYIEPPLTCISQPVEDICKIAVKILFSNILEHDISPKHVLLKTQLKVKASVKNLGRPL</sequence>
<dbReference type="GO" id="GO:0003700">
    <property type="term" value="F:DNA-binding transcription factor activity"/>
    <property type="evidence" value="ECO:0007669"/>
    <property type="project" value="TreeGrafter"/>
</dbReference>
<dbReference type="Gene3D" id="3.40.50.2300">
    <property type="match status" value="2"/>
</dbReference>
<dbReference type="PANTHER" id="PTHR30146">
    <property type="entry name" value="LACI-RELATED TRANSCRIPTIONAL REPRESSOR"/>
    <property type="match status" value="1"/>
</dbReference>
<dbReference type="Pfam" id="PF13377">
    <property type="entry name" value="Peripla_BP_3"/>
    <property type="match status" value="1"/>
</dbReference>
<evidence type="ECO:0000256" key="2">
    <source>
        <dbReference type="ARBA" id="ARBA00023125"/>
    </source>
</evidence>
<organism evidence="5 6">
    <name type="scientific">Proteiniphilum saccharofermentans</name>
    <dbReference type="NCBI Taxonomy" id="1642647"/>
    <lineage>
        <taxon>Bacteria</taxon>
        <taxon>Pseudomonadati</taxon>
        <taxon>Bacteroidota</taxon>
        <taxon>Bacteroidia</taxon>
        <taxon>Bacteroidales</taxon>
        <taxon>Dysgonomonadaceae</taxon>
        <taxon>Proteiniphilum</taxon>
    </lineage>
</organism>
<evidence type="ECO:0000313" key="5">
    <source>
        <dbReference type="EMBL" id="SCD21101.1"/>
    </source>
</evidence>
<dbReference type="AlphaFoldDB" id="A0A1R3T037"/>
<gene>
    <name evidence="5" type="ORF">PSM36_2296</name>
</gene>
<dbReference type="Gene3D" id="1.10.260.40">
    <property type="entry name" value="lambda repressor-like DNA-binding domains"/>
    <property type="match status" value="1"/>
</dbReference>
<dbReference type="GO" id="GO:0000976">
    <property type="term" value="F:transcription cis-regulatory region binding"/>
    <property type="evidence" value="ECO:0007669"/>
    <property type="project" value="TreeGrafter"/>
</dbReference>
<evidence type="ECO:0000256" key="1">
    <source>
        <dbReference type="ARBA" id="ARBA00023015"/>
    </source>
</evidence>
<dbReference type="Proteomes" id="UP000187464">
    <property type="component" value="Chromosome I"/>
</dbReference>
<keyword evidence="6" id="KW-1185">Reference proteome</keyword>
<dbReference type="Pfam" id="PF00356">
    <property type="entry name" value="LacI"/>
    <property type="match status" value="1"/>
</dbReference>
<dbReference type="PROSITE" id="PS50932">
    <property type="entry name" value="HTH_LACI_2"/>
    <property type="match status" value="1"/>
</dbReference>
<dbReference type="CDD" id="cd06267">
    <property type="entry name" value="PBP1_LacI_sugar_binding-like"/>
    <property type="match status" value="1"/>
</dbReference>
<dbReference type="STRING" id="1642647.PSM36_2296"/>
<dbReference type="SUPFAM" id="SSF53822">
    <property type="entry name" value="Periplasmic binding protein-like I"/>
    <property type="match status" value="1"/>
</dbReference>
<dbReference type="KEGG" id="psac:PSM36_2296"/>
<dbReference type="InterPro" id="IPR046335">
    <property type="entry name" value="LacI/GalR-like_sensor"/>
</dbReference>
<feature type="domain" description="HTH lacI-type" evidence="4">
    <location>
        <begin position="5"/>
        <end position="62"/>
    </location>
</feature>